<evidence type="ECO:0000313" key="2">
    <source>
        <dbReference type="Proteomes" id="UP000798662"/>
    </source>
</evidence>
<name>A0ACC3BPS6_PYRYE</name>
<dbReference type="Proteomes" id="UP000798662">
    <property type="component" value="Chromosome 1"/>
</dbReference>
<evidence type="ECO:0000313" key="1">
    <source>
        <dbReference type="EMBL" id="KAK1859491.1"/>
    </source>
</evidence>
<dbReference type="EMBL" id="CM020618">
    <property type="protein sequence ID" value="KAK1859491.1"/>
    <property type="molecule type" value="Genomic_DNA"/>
</dbReference>
<reference evidence="1" key="1">
    <citation type="submission" date="2019-11" db="EMBL/GenBank/DDBJ databases">
        <title>Nori genome reveals adaptations in red seaweeds to the harsh intertidal environment.</title>
        <authorList>
            <person name="Wang D."/>
            <person name="Mao Y."/>
        </authorList>
    </citation>
    <scope>NUCLEOTIDE SEQUENCE</scope>
    <source>
        <tissue evidence="1">Gametophyte</tissue>
    </source>
</reference>
<organism evidence="1 2">
    <name type="scientific">Pyropia yezoensis</name>
    <name type="common">Susabi-nori</name>
    <name type="synonym">Porphyra yezoensis</name>
    <dbReference type="NCBI Taxonomy" id="2788"/>
    <lineage>
        <taxon>Eukaryota</taxon>
        <taxon>Rhodophyta</taxon>
        <taxon>Bangiophyceae</taxon>
        <taxon>Bangiales</taxon>
        <taxon>Bangiaceae</taxon>
        <taxon>Pyropia</taxon>
    </lineage>
</organism>
<keyword evidence="2" id="KW-1185">Reference proteome</keyword>
<comment type="caution">
    <text evidence="1">The sequence shown here is derived from an EMBL/GenBank/DDBJ whole genome shotgun (WGS) entry which is preliminary data.</text>
</comment>
<gene>
    <name evidence="1" type="ORF">I4F81_002087</name>
</gene>
<protein>
    <submittedName>
        <fullName evidence="1">Uncharacterized protein</fullName>
    </submittedName>
</protein>
<accession>A0ACC3BPS6</accession>
<sequence length="416" mass="41471">MARGDCRQRQSTVRGGRHGRPRSRRRPAGRPWPQGGPPTMSSPPPPTARRPLSVMRPTPEAAATTPAEAEPAATEPAVSAAPVAEPAAAESVVVEPAVFEPAAAEPAAAEPTVPEAPVAGTVVVETAVVEPVAAEPTADEPTADPPVSFLPAVDLSDVEGDSGSCSGMEEGVDGPPSGTAAAASTGGAAGLGDVSGVPAEAPALAVTAVEATSAPPLPPPSLLTFSAAVCAAHRSLEHTAAAPLFTDPVSAALTTSLALSTFPPPPTPAARIAIRTRYFDDALTAALPCGQVVLLGSGMDTRSWRLPDLAASTVYEVDAAEVHAAKAAGLTAGGVAPPPGRVVPVAADVGAPGWEAALLLAGYDPDAPAIFLAEGVLYYLGGEAVVAATLRTARRLCARGGGVLLASTVGPQRREP</sequence>
<proteinExistence type="predicted"/>